<reference evidence="1 2" key="1">
    <citation type="submission" date="2021-10" db="EMBL/GenBank/DDBJ databases">
        <authorList>
            <person name="Koch H."/>
        </authorList>
    </citation>
    <scope>NUCLEOTIDE SEQUENCE [LARGE SCALE GENOMIC DNA]</scope>
    <source>
        <strain evidence="1">6680</strain>
    </source>
</reference>
<name>A0ABN8ANP4_9PROT</name>
<proteinExistence type="predicted"/>
<protein>
    <submittedName>
        <fullName evidence="1">Uncharacterized protein</fullName>
    </submittedName>
</protein>
<dbReference type="Proteomes" id="UP000839052">
    <property type="component" value="Chromosome"/>
</dbReference>
<gene>
    <name evidence="1" type="ORF">NTG6680_1110</name>
</gene>
<keyword evidence="2" id="KW-1185">Reference proteome</keyword>
<accession>A0ABN8ANP4</accession>
<sequence length="37" mass="4286">MIIEKQDDEEVHMLMESISLANSHHSRFCEGVELDIV</sequence>
<evidence type="ECO:0000313" key="1">
    <source>
        <dbReference type="EMBL" id="CAG9932363.1"/>
    </source>
</evidence>
<evidence type="ECO:0000313" key="2">
    <source>
        <dbReference type="Proteomes" id="UP000839052"/>
    </source>
</evidence>
<dbReference type="EMBL" id="OU912926">
    <property type="protein sequence ID" value="CAG9932363.1"/>
    <property type="molecule type" value="Genomic_DNA"/>
</dbReference>
<organism evidence="1 2">
    <name type="scientific">Candidatus Nitrotoga arctica</name>
    <dbReference type="NCBI Taxonomy" id="453162"/>
    <lineage>
        <taxon>Bacteria</taxon>
        <taxon>Pseudomonadati</taxon>
        <taxon>Pseudomonadota</taxon>
        <taxon>Betaproteobacteria</taxon>
        <taxon>Nitrosomonadales</taxon>
        <taxon>Gallionellaceae</taxon>
        <taxon>Candidatus Nitrotoga</taxon>
    </lineage>
</organism>